<dbReference type="Pfam" id="PF01609">
    <property type="entry name" value="DDE_Tnp_1"/>
    <property type="match status" value="1"/>
</dbReference>
<evidence type="ECO:0000313" key="5">
    <source>
        <dbReference type="EMBL" id="WTY99346.1"/>
    </source>
</evidence>
<evidence type="ECO:0000313" key="4">
    <source>
        <dbReference type="EMBL" id="WTY99340.1"/>
    </source>
</evidence>
<dbReference type="GO" id="GO:0006313">
    <property type="term" value="P:DNA transposition"/>
    <property type="evidence" value="ECO:0007669"/>
    <property type="project" value="InterPro"/>
</dbReference>
<dbReference type="EMBL" id="CP109535">
    <property type="protein sequence ID" value="WTY99346.1"/>
    <property type="molecule type" value="Genomic_DNA"/>
</dbReference>
<gene>
    <name evidence="4" type="ORF">OG626_32770</name>
    <name evidence="5" type="ORF">OG626_32815</name>
</gene>
<proteinExistence type="predicted"/>
<protein>
    <submittedName>
        <fullName evidence="4">IS5 family transposase</fullName>
    </submittedName>
</protein>
<dbReference type="PANTHER" id="PTHR30007:SF1">
    <property type="entry name" value="BLR1914 PROTEIN"/>
    <property type="match status" value="1"/>
</dbReference>
<name>A0AAU3H1H5_9ACTN</name>
<reference evidence="4" key="1">
    <citation type="submission" date="2022-10" db="EMBL/GenBank/DDBJ databases">
        <title>The complete genomes of actinobacterial strains from the NBC collection.</title>
        <authorList>
            <person name="Joergensen T.S."/>
            <person name="Alvarez Arevalo M."/>
            <person name="Sterndorff E.B."/>
            <person name="Faurdal D."/>
            <person name="Vuksanovic O."/>
            <person name="Mourched A.-S."/>
            <person name="Charusanti P."/>
            <person name="Shaw S."/>
            <person name="Blin K."/>
            <person name="Weber T."/>
        </authorList>
    </citation>
    <scope>NUCLEOTIDE SEQUENCE</scope>
    <source>
        <strain evidence="4">NBC_01401</strain>
    </source>
</reference>
<feature type="domain" description="Insertion element IS402-like" evidence="3">
    <location>
        <begin position="17"/>
        <end position="94"/>
    </location>
</feature>
<dbReference type="PANTHER" id="PTHR30007">
    <property type="entry name" value="PHP DOMAIN PROTEIN"/>
    <property type="match status" value="1"/>
</dbReference>
<dbReference type="NCBIfam" id="NF033580">
    <property type="entry name" value="transpos_IS5_3"/>
    <property type="match status" value="1"/>
</dbReference>
<dbReference type="GO" id="GO:0004803">
    <property type="term" value="F:transposase activity"/>
    <property type="evidence" value="ECO:0007669"/>
    <property type="project" value="InterPro"/>
</dbReference>
<dbReference type="GO" id="GO:0003677">
    <property type="term" value="F:DNA binding"/>
    <property type="evidence" value="ECO:0007669"/>
    <property type="project" value="InterPro"/>
</dbReference>
<feature type="domain" description="Transposase IS4-like" evidence="2">
    <location>
        <begin position="112"/>
        <end position="268"/>
    </location>
</feature>
<evidence type="ECO:0000259" key="2">
    <source>
        <dbReference type="Pfam" id="PF01609"/>
    </source>
</evidence>
<dbReference type="Pfam" id="PF13340">
    <property type="entry name" value="DUF4096"/>
    <property type="match status" value="1"/>
</dbReference>
<organism evidence="4">
    <name type="scientific">Streptomyces sp. NBC_01401</name>
    <dbReference type="NCBI Taxonomy" id="2903854"/>
    <lineage>
        <taxon>Bacteria</taxon>
        <taxon>Bacillati</taxon>
        <taxon>Actinomycetota</taxon>
        <taxon>Actinomycetes</taxon>
        <taxon>Kitasatosporales</taxon>
        <taxon>Streptomycetaceae</taxon>
        <taxon>Streptomyces</taxon>
    </lineage>
</organism>
<accession>A0AAU3H1H5</accession>
<evidence type="ECO:0000256" key="1">
    <source>
        <dbReference type="SAM" id="MobiDB-lite"/>
    </source>
</evidence>
<evidence type="ECO:0000259" key="3">
    <source>
        <dbReference type="Pfam" id="PF13340"/>
    </source>
</evidence>
<sequence length="278" mass="31435">MLVGLFVGKRESRPWIVSDELWSLIEPLLPVPAPKLVAGRPRVPDRQALCGILFVLHTGIQWEYLPQELGFGSGMTCWRRLAAWNEAGVWDRLHVVLLARLRAAKQLDWSRAVIDSSHVRAARRGPKSGPSPVDRARPGSKHHILVDGQGIPLAVSLTGGNRNDVTQLMPLLAKIPSVPGLVGRPRRRPDILLGDRGYDHDKYRRLVWARGIKPVIARRGVAHGSGLGVHRWVVERTIAWFHGFRRLRVRWERRDDIHEAFLGLATCLITHRHVQRLC</sequence>
<feature type="region of interest" description="Disordered" evidence="1">
    <location>
        <begin position="120"/>
        <end position="139"/>
    </location>
</feature>
<dbReference type="AlphaFoldDB" id="A0AAU3H1H5"/>
<dbReference type="InterPro" id="IPR025161">
    <property type="entry name" value="IS402-like_dom"/>
</dbReference>
<dbReference type="InterPro" id="IPR002559">
    <property type="entry name" value="Transposase_11"/>
</dbReference>
<dbReference type="EMBL" id="CP109535">
    <property type="protein sequence ID" value="WTY99340.1"/>
    <property type="molecule type" value="Genomic_DNA"/>
</dbReference>